<dbReference type="SUPFAM" id="SSF109728">
    <property type="entry name" value="Hypothetical protein AF0491, middle domain"/>
    <property type="match status" value="1"/>
</dbReference>
<evidence type="ECO:0000256" key="4">
    <source>
        <dbReference type="ARBA" id="ARBA00022490"/>
    </source>
</evidence>
<evidence type="ECO:0000256" key="8">
    <source>
        <dbReference type="SAM" id="MobiDB-lite"/>
    </source>
</evidence>
<dbReference type="InterPro" id="IPR018978">
    <property type="entry name" value="SDO1/SBDS_central"/>
</dbReference>
<feature type="domain" description="Ribosome maturation protein SDO1/SBDS central" evidence="10">
    <location>
        <begin position="111"/>
        <end position="172"/>
    </location>
</feature>
<dbReference type="InterPro" id="IPR037188">
    <property type="entry name" value="Sdo1/SBDS_central_sf"/>
</dbReference>
<dbReference type="Pfam" id="PF01172">
    <property type="entry name" value="SBDS_N"/>
    <property type="match status" value="1"/>
</dbReference>
<dbReference type="InterPro" id="IPR002140">
    <property type="entry name" value="Sdo1/SBDS"/>
</dbReference>
<dbReference type="Gene3D" id="3.30.1250.10">
    <property type="entry name" value="Ribosome maturation protein SBDS, N-terminal domain"/>
    <property type="match status" value="1"/>
</dbReference>
<dbReference type="PROSITE" id="PS01267">
    <property type="entry name" value="UPF0023"/>
    <property type="match status" value="1"/>
</dbReference>
<dbReference type="Gene3D" id="3.30.70.240">
    <property type="match status" value="1"/>
</dbReference>
<evidence type="ECO:0000259" key="11">
    <source>
        <dbReference type="Pfam" id="PF20268"/>
    </source>
</evidence>
<evidence type="ECO:0000256" key="1">
    <source>
        <dbReference type="ARBA" id="ARBA00004123"/>
    </source>
</evidence>
<dbReference type="InterPro" id="IPR046928">
    <property type="entry name" value="SDO1/SBDS_C"/>
</dbReference>
<evidence type="ECO:0000256" key="3">
    <source>
        <dbReference type="ARBA" id="ARBA00007433"/>
    </source>
</evidence>
<dbReference type="EMBL" id="CP126211">
    <property type="protein sequence ID" value="WIA13570.1"/>
    <property type="molecule type" value="Genomic_DNA"/>
</dbReference>
<keyword evidence="4" id="KW-0963">Cytoplasm</keyword>
<dbReference type="Pfam" id="PF20268">
    <property type="entry name" value="SBDS_C"/>
    <property type="match status" value="1"/>
</dbReference>
<feature type="region of interest" description="Disordered" evidence="8">
    <location>
        <begin position="288"/>
        <end position="316"/>
    </location>
</feature>
<feature type="domain" description="Ribosome maturation protein SDO1/SBDS C-terminal" evidence="11">
    <location>
        <begin position="174"/>
        <end position="241"/>
    </location>
</feature>
<evidence type="ECO:0000256" key="2">
    <source>
        <dbReference type="ARBA" id="ARBA00004496"/>
    </source>
</evidence>
<evidence type="ECO:0000313" key="13">
    <source>
        <dbReference type="Proteomes" id="UP001244341"/>
    </source>
</evidence>
<evidence type="ECO:0000259" key="10">
    <source>
        <dbReference type="Pfam" id="PF09377"/>
    </source>
</evidence>
<name>A0ABY8TWU7_TETOB</name>
<organism evidence="12 13">
    <name type="scientific">Tetradesmus obliquus</name>
    <name type="common">Green alga</name>
    <name type="synonym">Acutodesmus obliquus</name>
    <dbReference type="NCBI Taxonomy" id="3088"/>
    <lineage>
        <taxon>Eukaryota</taxon>
        <taxon>Viridiplantae</taxon>
        <taxon>Chlorophyta</taxon>
        <taxon>core chlorophytes</taxon>
        <taxon>Chlorophyceae</taxon>
        <taxon>CS clade</taxon>
        <taxon>Sphaeropleales</taxon>
        <taxon>Scenedesmaceae</taxon>
        <taxon>Tetradesmus</taxon>
    </lineage>
</organism>
<proteinExistence type="inferred from homology"/>
<dbReference type="Pfam" id="PF09377">
    <property type="entry name" value="SBDS_domain_II"/>
    <property type="match status" value="1"/>
</dbReference>
<dbReference type="InterPro" id="IPR036786">
    <property type="entry name" value="Ribosome_mat_SBDS_N_sf"/>
</dbReference>
<dbReference type="SUPFAM" id="SSF89895">
    <property type="entry name" value="FYSH domain"/>
    <property type="match status" value="1"/>
</dbReference>
<comment type="subunit">
    <text evidence="7">Associates with the 60S ribosomal subunit.</text>
</comment>
<accession>A0ABY8TWU7</accession>
<feature type="compositionally biased region" description="Low complexity" evidence="8">
    <location>
        <begin position="307"/>
        <end position="316"/>
    </location>
</feature>
<evidence type="ECO:0000256" key="6">
    <source>
        <dbReference type="ARBA" id="ARBA00023242"/>
    </source>
</evidence>
<evidence type="ECO:0000256" key="7">
    <source>
        <dbReference type="ARBA" id="ARBA00049708"/>
    </source>
</evidence>
<evidence type="ECO:0000313" key="12">
    <source>
        <dbReference type="EMBL" id="WIA13570.1"/>
    </source>
</evidence>
<comment type="subcellular location">
    <subcellularLocation>
        <location evidence="2">Cytoplasm</location>
    </subcellularLocation>
    <subcellularLocation>
        <location evidence="1">Nucleus</location>
    </subcellularLocation>
</comment>
<dbReference type="PANTHER" id="PTHR10927">
    <property type="entry name" value="RIBOSOME MATURATION PROTEIN SBDS"/>
    <property type="match status" value="1"/>
</dbReference>
<dbReference type="PANTHER" id="PTHR10927:SF1">
    <property type="entry name" value="RIBOSOME MATURATION PROTEIN SBDS"/>
    <property type="match status" value="1"/>
</dbReference>
<evidence type="ECO:0000259" key="9">
    <source>
        <dbReference type="Pfam" id="PF01172"/>
    </source>
</evidence>
<dbReference type="NCBIfam" id="TIGR00291">
    <property type="entry name" value="RNA_SBDS"/>
    <property type="match status" value="1"/>
</dbReference>
<gene>
    <name evidence="12" type="ORF">OEZ85_007137</name>
</gene>
<keyword evidence="13" id="KW-1185">Reference proteome</keyword>
<dbReference type="InterPro" id="IPR018023">
    <property type="entry name" value="Ribosome_mat_SBDS_CS"/>
</dbReference>
<evidence type="ECO:0000256" key="5">
    <source>
        <dbReference type="ARBA" id="ARBA00022517"/>
    </source>
</evidence>
<dbReference type="Proteomes" id="UP001244341">
    <property type="component" value="Chromosome 4b"/>
</dbReference>
<dbReference type="InterPro" id="IPR019783">
    <property type="entry name" value="SDO1/SBDS_N"/>
</dbReference>
<feature type="domain" description="Ribosome maturation protein SDO1/SBDS N-terminal" evidence="9">
    <location>
        <begin position="16"/>
        <end position="103"/>
    </location>
</feature>
<dbReference type="Gene3D" id="1.10.10.900">
    <property type="entry name" value="SBDS protein C-terminal domain, subdomain 1"/>
    <property type="match status" value="1"/>
</dbReference>
<keyword evidence="5" id="KW-0690">Ribosome biogenesis</keyword>
<evidence type="ECO:0008006" key="14">
    <source>
        <dbReference type="Google" id="ProtNLM"/>
    </source>
</evidence>
<dbReference type="InterPro" id="IPR039100">
    <property type="entry name" value="Sdo1/SBDS-like"/>
</dbReference>
<comment type="similarity">
    <text evidence="3">Belongs to the SDO1/SBDS family.</text>
</comment>
<reference evidence="12 13" key="1">
    <citation type="submission" date="2023-05" db="EMBL/GenBank/DDBJ databases">
        <title>A 100% complete, gapless, phased diploid assembly of the Scenedesmus obliquus UTEX 3031 genome.</title>
        <authorList>
            <person name="Biondi T.C."/>
            <person name="Hanschen E.R."/>
            <person name="Kwon T."/>
            <person name="Eng W."/>
            <person name="Kruse C.P.S."/>
            <person name="Koehler S.I."/>
            <person name="Kunde Y."/>
            <person name="Gleasner C.D."/>
            <person name="You Mak K.T."/>
            <person name="Polle J."/>
            <person name="Hovde B.T."/>
            <person name="Starkenburg S.R."/>
        </authorList>
    </citation>
    <scope>NUCLEOTIDE SEQUENCE [LARGE SCALE GENOMIC DNA]</scope>
    <source>
        <strain evidence="12 13">DOE0152z</strain>
    </source>
</reference>
<sequence length="400" mass="42816">MSRAVKQPVGQKRLTNIAVVRLKKAGKRFEVACYRNKVSDWRAGIERDLDEVLQTTAIFANVGKGVMAAKEDLMEAFGTTDEEKICLEILAKGELQVSDKERQAQQDNLFKDVASILADKTVNPETGRPYTNTMLERALRDVHFNIDPKRSAKQQALDVLPLLQARFPIQRARMRLKLQVPEQHQQALLDALDAAGSVVEGIEQAGSAAVVVTQVEPGVFRELHVFMQDTTQRQGRVEVLSFAVTAAEAAAAADDFHALSLEKAAAAAAAADAAAAAASESAAAAAAPATSSSSSSRPVHQRQHPRAAAAAAAGSDSAAAGSGQRVLYPRGCIADLPEEFATRKERFAELDQLQPGWQVELSSRGETVDAVFFSPEGAKVGTFATARRQALAAHKAALNL</sequence>
<keyword evidence="6" id="KW-0539">Nucleus</keyword>
<protein>
    <recommendedName>
        <fullName evidence="14">SBDS family rRNA metabolism protein</fullName>
    </recommendedName>
</protein>